<gene>
    <name evidence="1" type="ORF">GSTUAT00001058001</name>
</gene>
<evidence type="ECO:0000313" key="1">
    <source>
        <dbReference type="EMBL" id="CUS14773.1"/>
    </source>
</evidence>
<accession>A0A292Q7N5</accession>
<evidence type="ECO:0000313" key="2">
    <source>
        <dbReference type="Proteomes" id="UP001412239"/>
    </source>
</evidence>
<protein>
    <submittedName>
        <fullName evidence="1">Uncharacterized protein</fullName>
    </submittedName>
</protein>
<name>A0A292Q7N5_9PEZI</name>
<dbReference type="AlphaFoldDB" id="A0A292Q7N5"/>
<sequence length="247" mass="28497">MSGIYYVYMKWTRENNPTRTDWGRHLLTFESRWAADEAFRGLQGLKTAAGAKRFTTLKRVNPQFWCYDSVDGDPWWTIVYVQRENKLPELNYTLMSVILADANAGRDWPVISNPTIGRDWITGGSYYIRNRRQPNLYWYREGVRIVISTNRRTQFRIKDVDFDDERVLIKKDEVTIEPLNSLGHPTGDYVVKNGDGQKLSVGATRQVWDFSDLFDGVGVTWTGEDGSSSDIQFATSLPDVGDEWELC</sequence>
<organism evidence="1 2">
    <name type="scientific">Tuber aestivum</name>
    <name type="common">summer truffle</name>
    <dbReference type="NCBI Taxonomy" id="59557"/>
    <lineage>
        <taxon>Eukaryota</taxon>
        <taxon>Fungi</taxon>
        <taxon>Dikarya</taxon>
        <taxon>Ascomycota</taxon>
        <taxon>Pezizomycotina</taxon>
        <taxon>Pezizomycetes</taxon>
        <taxon>Pezizales</taxon>
        <taxon>Tuberaceae</taxon>
        <taxon>Tuber</taxon>
    </lineage>
</organism>
<keyword evidence="2" id="KW-1185">Reference proteome</keyword>
<dbReference type="Proteomes" id="UP001412239">
    <property type="component" value="Unassembled WGS sequence"/>
</dbReference>
<dbReference type="EMBL" id="LN890955">
    <property type="protein sequence ID" value="CUS14773.1"/>
    <property type="molecule type" value="Genomic_DNA"/>
</dbReference>
<reference evidence="1" key="1">
    <citation type="submission" date="2015-10" db="EMBL/GenBank/DDBJ databases">
        <authorList>
            <person name="Regsiter A."/>
            <person name="william w."/>
        </authorList>
    </citation>
    <scope>NUCLEOTIDE SEQUENCE</scope>
    <source>
        <strain evidence="1">Montdore</strain>
    </source>
</reference>
<proteinExistence type="predicted"/>